<proteinExistence type="predicted"/>
<keyword evidence="10" id="KW-1185">Reference proteome</keyword>
<feature type="coiled-coil region" evidence="6">
    <location>
        <begin position="282"/>
        <end position="309"/>
    </location>
</feature>
<dbReference type="InterPro" id="IPR011598">
    <property type="entry name" value="bHLH_dom"/>
</dbReference>
<dbReference type="InterPro" id="IPR036638">
    <property type="entry name" value="HLH_DNA-bd_sf"/>
</dbReference>
<keyword evidence="4 5" id="KW-0539">Nucleus</keyword>
<feature type="region of interest" description="Disordered" evidence="7">
    <location>
        <begin position="193"/>
        <end position="254"/>
    </location>
</feature>
<dbReference type="GO" id="GO:0000976">
    <property type="term" value="F:transcription cis-regulatory region binding"/>
    <property type="evidence" value="ECO:0007669"/>
    <property type="project" value="TreeGrafter"/>
</dbReference>
<gene>
    <name evidence="9" type="ORF">RHSIM_RhsimUnG0087000</name>
</gene>
<dbReference type="PROSITE" id="PS50888">
    <property type="entry name" value="BHLH"/>
    <property type="match status" value="1"/>
</dbReference>
<dbReference type="GO" id="GO:0005634">
    <property type="term" value="C:nucleus"/>
    <property type="evidence" value="ECO:0007669"/>
    <property type="project" value="UniProtKB-SubCell"/>
</dbReference>
<dbReference type="Proteomes" id="UP000626092">
    <property type="component" value="Unassembled WGS sequence"/>
</dbReference>
<evidence type="ECO:0000256" key="4">
    <source>
        <dbReference type="ARBA" id="ARBA00023242"/>
    </source>
</evidence>
<evidence type="ECO:0000256" key="7">
    <source>
        <dbReference type="SAM" id="MobiDB-lite"/>
    </source>
</evidence>
<evidence type="ECO:0000256" key="2">
    <source>
        <dbReference type="ARBA" id="ARBA00023015"/>
    </source>
</evidence>
<dbReference type="InterPro" id="IPR025610">
    <property type="entry name" value="MYC/MYB_N"/>
</dbReference>
<comment type="caution">
    <text evidence="9">The sequence shown here is derived from an EMBL/GenBank/DDBJ whole genome shotgun (WGS) entry which is preliminary data.</text>
</comment>
<dbReference type="OrthoDB" id="1926382at2759"/>
<dbReference type="PANTHER" id="PTHR11514:SF115">
    <property type="entry name" value="TRANSCRIPTION FACTOR"/>
    <property type="match status" value="1"/>
</dbReference>
<name>A0A834FYR7_RHOSS</name>
<keyword evidence="6" id="KW-0175">Coiled coil</keyword>
<dbReference type="GO" id="GO:0046983">
    <property type="term" value="F:protein dimerization activity"/>
    <property type="evidence" value="ECO:0007669"/>
    <property type="project" value="InterPro"/>
</dbReference>
<evidence type="ECO:0000259" key="8">
    <source>
        <dbReference type="PROSITE" id="PS50888"/>
    </source>
</evidence>
<feature type="region of interest" description="Disordered" evidence="7">
    <location>
        <begin position="324"/>
        <end position="344"/>
    </location>
</feature>
<feature type="compositionally biased region" description="Basic residues" evidence="7">
    <location>
        <begin position="230"/>
        <end position="239"/>
    </location>
</feature>
<dbReference type="Gene3D" id="4.10.280.10">
    <property type="entry name" value="Helix-loop-helix DNA-binding domain"/>
    <property type="match status" value="1"/>
</dbReference>
<sequence length="429" mass="47543">MDEIIQPSSSLSLQQRLQFIVQSRNERWAYAIFWQTTEDINGNFLLSWGGGHFQGTQQCSVPNKLANNGDDQHKFGVKRGIQDNYSDIDRLVDGHVPDPEWFYMMSITNSFVAGDGILGQTFSGGVYAWLAGEHELKLYDCERAKEANVQGIQTLVCISTAYGVVELGSTEIIQEDLDLLLLAKSLFGPNNTTSVRKQPSGPGETSTSTCQSYPGRSNFKGLLQSDSKVVTKRGRKNSKARGETPPNHVEAEKQRRHKLNSLFYVLRGIVPNVSKMDRASLLADAVAYIKELQENVGELEAKLICAKSQETKISFPNKHDVNQSTSITRVDHRHSGSTSLSGNGNGIMSGEVDVKVMGSEAVIQVQCMDVNYPVARLMDAIRVLECHVHHATISKVKELVLQHVLVDQVPDGLRSEAALRIAIMRRFLN</sequence>
<feature type="compositionally biased region" description="Polar residues" evidence="7">
    <location>
        <begin position="193"/>
        <end position="215"/>
    </location>
</feature>
<comment type="subcellular location">
    <subcellularLocation>
        <location evidence="1 5">Nucleus</location>
    </subcellularLocation>
</comment>
<evidence type="ECO:0000256" key="1">
    <source>
        <dbReference type="ARBA" id="ARBA00004123"/>
    </source>
</evidence>
<feature type="domain" description="BHLH" evidence="8">
    <location>
        <begin position="243"/>
        <end position="292"/>
    </location>
</feature>
<dbReference type="InterPro" id="IPR045084">
    <property type="entry name" value="AIB/MYC-like"/>
</dbReference>
<protein>
    <recommendedName>
        <fullName evidence="5">Transcription factor</fullName>
        <shortName evidence="5">bHLH transcription factor</shortName>
    </recommendedName>
    <alternativeName>
        <fullName evidence="5">Basic helix-loop-helix protein</fullName>
    </alternativeName>
</protein>
<keyword evidence="3 5" id="KW-0804">Transcription</keyword>
<evidence type="ECO:0000256" key="6">
    <source>
        <dbReference type="SAM" id="Coils"/>
    </source>
</evidence>
<dbReference type="Pfam" id="PF00010">
    <property type="entry name" value="HLH"/>
    <property type="match status" value="1"/>
</dbReference>
<evidence type="ECO:0000256" key="3">
    <source>
        <dbReference type="ARBA" id="ARBA00023163"/>
    </source>
</evidence>
<dbReference type="Pfam" id="PF14215">
    <property type="entry name" value="bHLH-MYC_N"/>
    <property type="match status" value="1"/>
</dbReference>
<evidence type="ECO:0000256" key="5">
    <source>
        <dbReference type="RuleBase" id="RU369104"/>
    </source>
</evidence>
<dbReference type="SMART" id="SM00353">
    <property type="entry name" value="HLH"/>
    <property type="match status" value="1"/>
</dbReference>
<dbReference type="GO" id="GO:0003700">
    <property type="term" value="F:DNA-binding transcription factor activity"/>
    <property type="evidence" value="ECO:0007669"/>
    <property type="project" value="InterPro"/>
</dbReference>
<organism evidence="9 10">
    <name type="scientific">Rhododendron simsii</name>
    <name type="common">Sims's rhododendron</name>
    <dbReference type="NCBI Taxonomy" id="118357"/>
    <lineage>
        <taxon>Eukaryota</taxon>
        <taxon>Viridiplantae</taxon>
        <taxon>Streptophyta</taxon>
        <taxon>Embryophyta</taxon>
        <taxon>Tracheophyta</taxon>
        <taxon>Spermatophyta</taxon>
        <taxon>Magnoliopsida</taxon>
        <taxon>eudicotyledons</taxon>
        <taxon>Gunneridae</taxon>
        <taxon>Pentapetalae</taxon>
        <taxon>asterids</taxon>
        <taxon>Ericales</taxon>
        <taxon>Ericaceae</taxon>
        <taxon>Ericoideae</taxon>
        <taxon>Rhodoreae</taxon>
        <taxon>Rhododendron</taxon>
    </lineage>
</organism>
<dbReference type="PANTHER" id="PTHR11514">
    <property type="entry name" value="MYC"/>
    <property type="match status" value="1"/>
</dbReference>
<evidence type="ECO:0000313" key="9">
    <source>
        <dbReference type="EMBL" id="KAF7114407.1"/>
    </source>
</evidence>
<dbReference type="SUPFAM" id="SSF47459">
    <property type="entry name" value="HLH, helix-loop-helix DNA-binding domain"/>
    <property type="match status" value="1"/>
</dbReference>
<evidence type="ECO:0000313" key="10">
    <source>
        <dbReference type="Proteomes" id="UP000626092"/>
    </source>
</evidence>
<accession>A0A834FYR7</accession>
<reference evidence="9" key="1">
    <citation type="submission" date="2019-11" db="EMBL/GenBank/DDBJ databases">
        <authorList>
            <person name="Liu Y."/>
            <person name="Hou J."/>
            <person name="Li T.-Q."/>
            <person name="Guan C.-H."/>
            <person name="Wu X."/>
            <person name="Wu H.-Z."/>
            <person name="Ling F."/>
            <person name="Zhang R."/>
            <person name="Shi X.-G."/>
            <person name="Ren J.-P."/>
            <person name="Chen E.-F."/>
            <person name="Sun J.-M."/>
        </authorList>
    </citation>
    <scope>NUCLEOTIDE SEQUENCE</scope>
    <source>
        <strain evidence="9">Adult_tree_wgs_1</strain>
        <tissue evidence="9">Leaves</tissue>
    </source>
</reference>
<keyword evidence="2 5" id="KW-0805">Transcription regulation</keyword>
<dbReference type="AlphaFoldDB" id="A0A834FYR7"/>
<dbReference type="EMBL" id="WJXA01000212">
    <property type="protein sequence ID" value="KAF7114407.1"/>
    <property type="molecule type" value="Genomic_DNA"/>
</dbReference>